<dbReference type="Gene3D" id="2.60.40.10">
    <property type="entry name" value="Immunoglobulins"/>
    <property type="match status" value="1"/>
</dbReference>
<dbReference type="InterPro" id="IPR013783">
    <property type="entry name" value="Ig-like_fold"/>
</dbReference>
<dbReference type="HOGENOM" id="CLU_399394_0_0_6"/>
<dbReference type="RefSeq" id="WP_006704866.1">
    <property type="nucleotide sequence ID" value="NZ_GL379592.1"/>
</dbReference>
<dbReference type="SUPFAM" id="SSF49313">
    <property type="entry name" value="Cadherin-like"/>
    <property type="match status" value="1"/>
</dbReference>
<organism evidence="1 2">
    <name type="scientific">Candidatus Regiella insecticola LSR1</name>
    <dbReference type="NCBI Taxonomy" id="663321"/>
    <lineage>
        <taxon>Bacteria</taxon>
        <taxon>Pseudomonadati</taxon>
        <taxon>Pseudomonadota</taxon>
        <taxon>Gammaproteobacteria</taxon>
        <taxon>Enterobacterales</taxon>
        <taxon>Enterobacteriaceae</taxon>
        <taxon>aphid secondary symbionts</taxon>
        <taxon>Candidatus Regiella</taxon>
    </lineage>
</organism>
<evidence type="ECO:0000313" key="1">
    <source>
        <dbReference type="EMBL" id="EFL91707.1"/>
    </source>
</evidence>
<dbReference type="SUPFAM" id="SSF51120">
    <property type="entry name" value="beta-Roll"/>
    <property type="match status" value="1"/>
</dbReference>
<dbReference type="GO" id="GO:0016020">
    <property type="term" value="C:membrane"/>
    <property type="evidence" value="ECO:0007669"/>
    <property type="project" value="InterPro"/>
</dbReference>
<gene>
    <name evidence="1" type="ORF">REG_1165</name>
</gene>
<proteinExistence type="predicted"/>
<dbReference type="InterPro" id="IPR011049">
    <property type="entry name" value="Serralysin-like_metalloprot_C"/>
</dbReference>
<evidence type="ECO:0008006" key="3">
    <source>
        <dbReference type="Google" id="ProtNLM"/>
    </source>
</evidence>
<dbReference type="Pfam" id="PF05345">
    <property type="entry name" value="He_PIG"/>
    <property type="match status" value="1"/>
</dbReference>
<dbReference type="Proteomes" id="UP000005726">
    <property type="component" value="Unassembled WGS sequence"/>
</dbReference>
<sequence length="689" mass="74133">MGEGQHILLKHQQVSGLAANHFKFQDTFVAPIAYTRTLISSESPADSVGTLVLNGGGGGVSYTTSADGQLIASLVGTVYNHDSARSNVFIVSKQTGVSHYRNVLRGFKQGIDKIDLSQTGITKFSQLTINKKNWAVINGLSQIHGVEIKTTALDPAGQNVTLLYLDALNVSQLSANDFIFSDVTFSSPKSDSEAVAAPNLVTNPVPERPAQTTSIPPTTVLEREMTRRPFPQFNIRPMPPLPQVELPSWSDILQQLRETELPPIREIPAITPQPFLQVELPPLSNTLQQLRETELLPIQEIPAITPQPFPQFALSTITMPSIPSVRAEKTAYRMVSKNQPWNSGALSSLFTLRKREQPMTYTVVLADGSRLPTWLALDTEKNVLTGILGTGTADKASLKVTATDEKGFSVSTILELQAYANVLDVDAFQTVAVSDDQAAINASNDFSKVTATGGNHVLFMNGSMSSANLLGNGKNKVIVAGSSNKITLGEGNNDIRLTGSSSVLVAGNGNNAVNATGSFIDITLGNGNNTIHGEVEKLIVGNGDNTITNSATLAKLKLGEGKNTVVLSGDMATINVGRGHYNLRYSGDMGKLVFNKSIPFDRLWFKHHQLDLHVSVGGSKGKVTLKNWYASTPERPSAIIAGDGKRLSKNDVEPLVQAMSTFASSDAVTRNFTPAEKQLLQPILAANWR</sequence>
<accession>E0WT22</accession>
<reference evidence="1" key="1">
    <citation type="journal article" date="2009" name="Environ. Microbiol.">
        <title>Dynamics of genome evolution in facultative symbionts of aphids.</title>
        <authorList>
            <person name="Degnan P.H."/>
            <person name="Leonardo T.E."/>
            <person name="Cass B.N."/>
            <person name="Hurwitz B."/>
            <person name="Stern D."/>
            <person name="Gibbs R.A."/>
            <person name="Richards S."/>
            <person name="Moran N.A."/>
        </authorList>
    </citation>
    <scope>NUCLEOTIDE SEQUENCE [LARGE SCALE GENOMIC DNA]</scope>
    <source>
        <strain evidence="1">LSR1</strain>
    </source>
</reference>
<name>E0WT22_9ENTR</name>
<evidence type="ECO:0000313" key="2">
    <source>
        <dbReference type="Proteomes" id="UP000005726"/>
    </source>
</evidence>
<dbReference type="EMBL" id="GL379592">
    <property type="protein sequence ID" value="EFL91707.1"/>
    <property type="molecule type" value="Genomic_DNA"/>
</dbReference>
<dbReference type="InterPro" id="IPR015919">
    <property type="entry name" value="Cadherin-like_sf"/>
</dbReference>
<keyword evidence="2" id="KW-1185">Reference proteome</keyword>
<protein>
    <recommendedName>
        <fullName evidence="3">Dystroglycan-type cadherin-like domain-containing protein</fullName>
    </recommendedName>
</protein>
<dbReference type="AlphaFoldDB" id="E0WT22"/>
<dbReference type="GO" id="GO:0005509">
    <property type="term" value="F:calcium ion binding"/>
    <property type="evidence" value="ECO:0007669"/>
    <property type="project" value="InterPro"/>
</dbReference>